<feature type="region of interest" description="Disordered" evidence="12">
    <location>
        <begin position="1"/>
        <end position="38"/>
    </location>
</feature>
<evidence type="ECO:0000256" key="9">
    <source>
        <dbReference type="ARBA" id="ARBA00023268"/>
    </source>
</evidence>
<name>A0A849A6M3_9ACTN</name>
<dbReference type="Gene3D" id="3.40.50.12470">
    <property type="match status" value="1"/>
</dbReference>
<evidence type="ECO:0000256" key="7">
    <source>
        <dbReference type="ARBA" id="ARBA00023002"/>
    </source>
</evidence>
<feature type="compositionally biased region" description="Low complexity" evidence="12">
    <location>
        <begin position="69"/>
        <end position="92"/>
    </location>
</feature>
<dbReference type="InterPro" id="IPR032106">
    <property type="entry name" value="2-oxogl_dehyd_N"/>
</dbReference>
<dbReference type="InterPro" id="IPR011603">
    <property type="entry name" value="2oxoglutarate_DH_E1"/>
</dbReference>
<dbReference type="GO" id="GO:0045252">
    <property type="term" value="C:oxoglutarate dehydrogenase complex"/>
    <property type="evidence" value="ECO:0007669"/>
    <property type="project" value="TreeGrafter"/>
</dbReference>
<feature type="domain" description="Transketolase-like pyrimidine-binding" evidence="13">
    <location>
        <begin position="1015"/>
        <end position="1208"/>
    </location>
</feature>
<dbReference type="InterPro" id="IPR031717">
    <property type="entry name" value="ODO-1/KGD_C"/>
</dbReference>
<dbReference type="Gene3D" id="3.40.50.970">
    <property type="match status" value="1"/>
</dbReference>
<dbReference type="GO" id="GO:0030976">
    <property type="term" value="F:thiamine pyrophosphate binding"/>
    <property type="evidence" value="ECO:0007669"/>
    <property type="project" value="InterPro"/>
</dbReference>
<evidence type="ECO:0000256" key="1">
    <source>
        <dbReference type="ARBA" id="ARBA00001946"/>
    </source>
</evidence>
<feature type="compositionally biased region" description="Low complexity" evidence="12">
    <location>
        <begin position="110"/>
        <end position="122"/>
    </location>
</feature>
<evidence type="ECO:0000256" key="11">
    <source>
        <dbReference type="ARBA" id="ARBA00052761"/>
    </source>
</evidence>
<dbReference type="RefSeq" id="WP_171200316.1">
    <property type="nucleotide sequence ID" value="NZ_JABEND010000007.1"/>
</dbReference>
<evidence type="ECO:0000313" key="15">
    <source>
        <dbReference type="Proteomes" id="UP000562984"/>
    </source>
</evidence>
<keyword evidence="4" id="KW-0816">Tricarboxylic acid cycle</keyword>
<dbReference type="EMBL" id="JABEND010000007">
    <property type="protein sequence ID" value="NNG36624.1"/>
    <property type="molecule type" value="Genomic_DNA"/>
</dbReference>
<protein>
    <submittedName>
        <fullName evidence="14">Multifunctional oxoglutarate decarboxylase/oxoglutarate dehydrogenase thiamine pyrophosphate-binding subunit/dihydrolipoyllysine-residue succinyltransferase subunit</fullName>
        <ecNumber evidence="14">4.1.1.71</ecNumber>
    </submittedName>
</protein>
<dbReference type="Gene3D" id="1.10.287.1150">
    <property type="entry name" value="TPP helical domain"/>
    <property type="match status" value="1"/>
</dbReference>
<keyword evidence="15" id="KW-1185">Reference proteome</keyword>
<comment type="caution">
    <text evidence="14">The sequence shown here is derived from an EMBL/GenBank/DDBJ whole genome shotgun (WGS) entry which is preliminary data.</text>
</comment>
<dbReference type="PANTHER" id="PTHR23152:SF4">
    <property type="entry name" value="2-OXOADIPATE DEHYDROGENASE COMPLEX COMPONENT E1"/>
    <property type="match status" value="1"/>
</dbReference>
<dbReference type="UniPathway" id="UPA00223">
    <property type="reaction ID" value="UER00997"/>
</dbReference>
<comment type="catalytic activity">
    <reaction evidence="10">
        <text>N(6)-[(R)-lipoyl]-L-lysyl-[protein] + 2-oxoglutarate + H(+) = N(6)-[(R)-S(8)-succinyldihydrolipoyl]-L-lysyl-[protein] + CO2</text>
        <dbReference type="Rhea" id="RHEA:12188"/>
        <dbReference type="Rhea" id="RHEA-COMP:10474"/>
        <dbReference type="Rhea" id="RHEA-COMP:20092"/>
        <dbReference type="ChEBI" id="CHEBI:15378"/>
        <dbReference type="ChEBI" id="CHEBI:16526"/>
        <dbReference type="ChEBI" id="CHEBI:16810"/>
        <dbReference type="ChEBI" id="CHEBI:83099"/>
        <dbReference type="ChEBI" id="CHEBI:83120"/>
        <dbReference type="EC" id="1.2.4.2"/>
    </reaction>
</comment>
<keyword evidence="5" id="KW-0479">Metal-binding</keyword>
<evidence type="ECO:0000256" key="8">
    <source>
        <dbReference type="ARBA" id="ARBA00023052"/>
    </source>
</evidence>
<dbReference type="SMART" id="SM00861">
    <property type="entry name" value="Transket_pyr"/>
    <property type="match status" value="1"/>
</dbReference>
<evidence type="ECO:0000259" key="13">
    <source>
        <dbReference type="SMART" id="SM00861"/>
    </source>
</evidence>
<dbReference type="Pfam" id="PF16078">
    <property type="entry name" value="2-oxogl_dehyd_N"/>
    <property type="match status" value="1"/>
</dbReference>
<dbReference type="CDD" id="cd02016">
    <property type="entry name" value="TPP_E1_OGDC_like"/>
    <property type="match status" value="1"/>
</dbReference>
<dbReference type="Pfam" id="PF00676">
    <property type="entry name" value="E1_dh"/>
    <property type="match status" value="1"/>
</dbReference>
<evidence type="ECO:0000256" key="2">
    <source>
        <dbReference type="ARBA" id="ARBA00001964"/>
    </source>
</evidence>
<evidence type="ECO:0000256" key="12">
    <source>
        <dbReference type="SAM" id="MobiDB-lite"/>
    </source>
</evidence>
<comment type="cofactor">
    <cofactor evidence="2">
        <name>thiamine diphosphate</name>
        <dbReference type="ChEBI" id="CHEBI:58937"/>
    </cofactor>
</comment>
<dbReference type="FunFam" id="1.10.287.1150:FF:000003">
    <property type="entry name" value="2-oxoglutarate dehydrogenase, E1 subunit"/>
    <property type="match status" value="1"/>
</dbReference>
<dbReference type="Gene3D" id="3.40.50.11610">
    <property type="entry name" value="Multifunctional 2-oxoglutarate metabolism enzyme, C-terminal domain"/>
    <property type="match status" value="1"/>
</dbReference>
<comment type="catalytic activity">
    <reaction evidence="11">
        <text>N(6)-[(R)-dihydrolipoyl]-L-lysyl-[protein] + succinyl-CoA = N(6)-[(R)-S(8)-succinyldihydrolipoyl]-L-lysyl-[protein] + CoA</text>
        <dbReference type="Rhea" id="RHEA:15213"/>
        <dbReference type="Rhea" id="RHEA-COMP:10475"/>
        <dbReference type="Rhea" id="RHEA-COMP:20092"/>
        <dbReference type="ChEBI" id="CHEBI:57287"/>
        <dbReference type="ChEBI" id="CHEBI:57292"/>
        <dbReference type="ChEBI" id="CHEBI:83100"/>
        <dbReference type="ChEBI" id="CHEBI:83120"/>
        <dbReference type="EC" id="2.3.1.61"/>
    </reaction>
</comment>
<dbReference type="Pfam" id="PF02779">
    <property type="entry name" value="Transket_pyr"/>
    <property type="match status" value="1"/>
</dbReference>
<keyword evidence="9" id="KW-0511">Multifunctional enzyme</keyword>
<dbReference type="SUPFAM" id="SSF52518">
    <property type="entry name" value="Thiamin diphosphate-binding fold (THDP-binding)"/>
    <property type="match status" value="2"/>
</dbReference>
<sequence length="1355" mass="145676">MSAPSSSASTASPGSGEASRSEAANPVDGPEFGPNDWFVQEKYQQYLADPNSVEDSWREYFGQHGQSGGAAAAGPAKSAAGSGKAPAEATAADPTRTGAAQPGGTSAQPNSSGNGAAGARSSVHVPPPPPPPPNRGSAGQGKSGTGKTDAGTPGSAAKTAAPARSTAKPGDVTPASAPSAGKAPASPASKTAAGTKAEGASSSGASSSGASSTAKPATGTGAATKDGKAGSKDSAELAKAEDVSSPIRGAAAAVARNMTSSLEIPTATSVRAVPAKLISDNRIVINNFLKRIRQGKISFTHLIGYAIVKATADYPNMNRHYAEADGKPQVVTPAHLNLGLAIDLPGKNGQRSLVVVPIKGAETMSFVEFWKAYEDVVRKARKGELTAEDYAGTTMSLTNPGGIGTVHSVPRLMQGQGAIIGVGAMEYPAEFAGASERTLADLGISKIMTLTSTYDHRIIQGAESGEFLKRIHGLLLGEDGFYDEVFASLHIPYEPVRWVQDIRNGHGGDVDKTARVLELIDAYRTRGHLMADTDPLNYRQRKHPDLDVINHGLTLWDLEREFPVGGFHGQQYMKLRDVLGVLRDAYCRTVGVEYMHIQDPVQRKWIQDRVEGGRPNPSLDESKHIMNRLNAAEAFETFLQTKYIGQKRFSLEGGETVIPMLDAVLSLGAEENLDEIVVGMAHRGRLNVLANIVGKPLSQVFSEFEGNLNPGQAHGSGDVKYHLGAEGKFVDPLGAGDVKISLVANPSHLEVVDPVLEGVVRAKQDLLDKGDDGFTVMPLAIHGDAAFAGQGVVAETLNLSLLRGYRTGGTVHVIINNQVGFTTAPEASRSSEYSTDVAKMIQAPIFHVNGDDPEAAVWAAQLAVEYRQKFRQDAVIDLICYRRRGHNENDDPSMTNPLMYQIIDGKRSVRKIYTDALVARGDVSDADVQEMVKDFHQQLERVFNEVRELEKSAAAASPTIESEQPIPAKVDTAISRATIERIGESMVEFPQGFTPHPRVKTVMEHRLKMAKEGNIDWAFGELLAFGSIAMDGRRVRLSGQDSRRGTFVQRHSYLIDRNDGEEYVPLQHLSPDQGKFQVYDSALTEYAGLGFEYGYSVANRDALVMWEAQFGDFANGAQSVIDEYLSSGEAKWGQQSGVVLLLPHGHEGQGPDHSSARIERYLQLCAEGSMTVAQPSTPASYFHLLRRHVLDGVHRPMVVFTPKSMLRNKAAVSSVDDFTSGKFESVLGDITVDPAAVRRVLLTSGKLYYELDAYRRKQDITDTAIIRLEQLYPVPRSKLAKVLEPYAGVDDIRWVQEEPANQGAWTFLALALPEMMPELRSLRRVSRRAMAAPSAGSNRVHEVEQAAVITAAFAD</sequence>
<keyword evidence="6" id="KW-0460">Magnesium</keyword>
<evidence type="ECO:0000256" key="5">
    <source>
        <dbReference type="ARBA" id="ARBA00022723"/>
    </source>
</evidence>
<dbReference type="GO" id="GO:0008683">
    <property type="term" value="F:2-oxoglutarate decarboxylase activity"/>
    <property type="evidence" value="ECO:0007669"/>
    <property type="project" value="UniProtKB-EC"/>
</dbReference>
<dbReference type="GO" id="GO:0004591">
    <property type="term" value="F:oxoglutarate dehydrogenase (succinyl-transferring) activity"/>
    <property type="evidence" value="ECO:0007669"/>
    <property type="project" value="UniProtKB-EC"/>
</dbReference>
<dbReference type="GO" id="GO:0000287">
    <property type="term" value="F:magnesium ion binding"/>
    <property type="evidence" value="ECO:0007669"/>
    <property type="project" value="UniProtKB-ARBA"/>
</dbReference>
<dbReference type="Proteomes" id="UP000562984">
    <property type="component" value="Unassembled WGS sequence"/>
</dbReference>
<accession>A0A849A6M3</accession>
<dbReference type="NCBIfam" id="NF006914">
    <property type="entry name" value="PRK09404.1"/>
    <property type="match status" value="1"/>
</dbReference>
<dbReference type="SUPFAM" id="SSF52777">
    <property type="entry name" value="CoA-dependent acyltransferases"/>
    <property type="match status" value="1"/>
</dbReference>
<feature type="compositionally biased region" description="Low complexity" evidence="12">
    <location>
        <begin position="1"/>
        <end position="18"/>
    </location>
</feature>
<evidence type="ECO:0000256" key="4">
    <source>
        <dbReference type="ARBA" id="ARBA00022532"/>
    </source>
</evidence>
<dbReference type="InterPro" id="IPR001078">
    <property type="entry name" value="2-oxoacid_DH_actylTfrase"/>
</dbReference>
<feature type="compositionally biased region" description="Low complexity" evidence="12">
    <location>
        <begin position="150"/>
        <end position="224"/>
    </location>
</feature>
<dbReference type="InterPro" id="IPR029061">
    <property type="entry name" value="THDP-binding"/>
</dbReference>
<reference evidence="14 15" key="1">
    <citation type="submission" date="2020-05" db="EMBL/GenBank/DDBJ databases">
        <title>Nakamurella sp. DB0629 isolated from air conditioner.</title>
        <authorList>
            <person name="Kim D.H."/>
            <person name="Kim D.-U."/>
        </authorList>
    </citation>
    <scope>NUCLEOTIDE SEQUENCE [LARGE SCALE GENOMIC DNA]</scope>
    <source>
        <strain evidence="14 15">DB0629</strain>
    </source>
</reference>
<evidence type="ECO:0000313" key="14">
    <source>
        <dbReference type="EMBL" id="NNG36624.1"/>
    </source>
</evidence>
<keyword evidence="14" id="KW-0456">Lyase</keyword>
<feature type="compositionally biased region" description="Pro residues" evidence="12">
    <location>
        <begin position="125"/>
        <end position="134"/>
    </location>
</feature>
<comment type="pathway">
    <text evidence="3">Carbohydrate metabolism; tricarboxylic acid cycle; succinyl-CoA from 2-oxoglutarate (dehydrogenase route): step 1/1.</text>
</comment>
<dbReference type="Gene3D" id="3.30.559.10">
    <property type="entry name" value="Chloramphenicol acetyltransferase-like domain"/>
    <property type="match status" value="1"/>
</dbReference>
<dbReference type="Pfam" id="PF00198">
    <property type="entry name" value="2-oxoacid_dh"/>
    <property type="match status" value="1"/>
</dbReference>
<comment type="cofactor">
    <cofactor evidence="1">
        <name>Mg(2+)</name>
        <dbReference type="ChEBI" id="CHEBI:18420"/>
    </cofactor>
</comment>
<keyword evidence="14" id="KW-0808">Transferase</keyword>
<dbReference type="InterPro" id="IPR005475">
    <property type="entry name" value="Transketolase-like_Pyr-bd"/>
</dbReference>
<dbReference type="NCBIfam" id="TIGR00239">
    <property type="entry name" value="2oxo_dh_E1"/>
    <property type="match status" value="1"/>
</dbReference>
<dbReference type="GO" id="GO:0006099">
    <property type="term" value="P:tricarboxylic acid cycle"/>
    <property type="evidence" value="ECO:0007669"/>
    <property type="project" value="UniProtKB-UniPathway"/>
</dbReference>
<dbReference type="InterPro" id="IPR023213">
    <property type="entry name" value="CAT-like_dom_sf"/>
</dbReference>
<dbReference type="Pfam" id="PF16870">
    <property type="entry name" value="OxoGdeHyase_C"/>
    <property type="match status" value="1"/>
</dbReference>
<keyword evidence="8" id="KW-0786">Thiamine pyrophosphate</keyword>
<feature type="region of interest" description="Disordered" evidence="12">
    <location>
        <begin position="57"/>
        <end position="243"/>
    </location>
</feature>
<feature type="compositionally biased region" description="Basic and acidic residues" evidence="12">
    <location>
        <begin position="225"/>
        <end position="242"/>
    </location>
</feature>
<dbReference type="PANTHER" id="PTHR23152">
    <property type="entry name" value="2-OXOGLUTARATE DEHYDROGENASE"/>
    <property type="match status" value="1"/>
</dbReference>
<dbReference type="GO" id="GO:0005829">
    <property type="term" value="C:cytosol"/>
    <property type="evidence" value="ECO:0007669"/>
    <property type="project" value="TreeGrafter"/>
</dbReference>
<proteinExistence type="predicted"/>
<dbReference type="GO" id="GO:0004149">
    <property type="term" value="F:dihydrolipoyllysine-residue succinyltransferase activity"/>
    <property type="evidence" value="ECO:0007669"/>
    <property type="project" value="UniProtKB-EC"/>
</dbReference>
<dbReference type="EC" id="4.1.1.71" evidence="14"/>
<evidence type="ECO:0000256" key="3">
    <source>
        <dbReference type="ARBA" id="ARBA00004813"/>
    </source>
</evidence>
<evidence type="ECO:0000256" key="10">
    <source>
        <dbReference type="ARBA" id="ARBA00051911"/>
    </source>
</evidence>
<organism evidence="14 15">
    <name type="scientific">Nakamurella aerolata</name>
    <dbReference type="NCBI Taxonomy" id="1656892"/>
    <lineage>
        <taxon>Bacteria</taxon>
        <taxon>Bacillati</taxon>
        <taxon>Actinomycetota</taxon>
        <taxon>Actinomycetes</taxon>
        <taxon>Nakamurellales</taxon>
        <taxon>Nakamurellaceae</taxon>
        <taxon>Nakamurella</taxon>
    </lineage>
</organism>
<keyword evidence="7" id="KW-0560">Oxidoreductase</keyword>
<dbReference type="InterPro" id="IPR001017">
    <property type="entry name" value="DH_E1"/>
</dbReference>
<evidence type="ECO:0000256" key="6">
    <source>
        <dbReference type="ARBA" id="ARBA00022842"/>
    </source>
</evidence>
<dbReference type="NCBIfam" id="NF008907">
    <property type="entry name" value="PRK12270.1"/>
    <property type="match status" value="1"/>
</dbReference>
<dbReference type="InterPro" id="IPR042179">
    <property type="entry name" value="KGD_C_sf"/>
</dbReference>
<gene>
    <name evidence="14" type="ORF">HKD39_13080</name>
</gene>